<dbReference type="AlphaFoldDB" id="A0A8H3G3W0"/>
<sequence>MEQGKLNLQSLATEIQLDILRHLIFDRDTIEMRPPKEQESDVPRRSLSILRVSKHFSALSSGVLYGENSFVMSDDSILYHRHSSGLGDRPQDARAVLSQQKTGGDWPWMIHPLGSVKRLDMISILTPAQTMLKRLFITASRDVMRHFYDYSLLVLLIRMRSLRVLRFLFKEEEVGNGLRYFQSEGEGPESNGRRFMKLVDCELAHVKEVVVEDSTVVDHTTDYGVALLWLISELGERNKAWELSEPMVQTFWGGYMGKDGAV</sequence>
<dbReference type="EMBL" id="CAJPDR010000417">
    <property type="protein sequence ID" value="CAF9935716.1"/>
    <property type="molecule type" value="Genomic_DNA"/>
</dbReference>
<organism evidence="1 2">
    <name type="scientific">Alectoria fallacina</name>
    <dbReference type="NCBI Taxonomy" id="1903189"/>
    <lineage>
        <taxon>Eukaryota</taxon>
        <taxon>Fungi</taxon>
        <taxon>Dikarya</taxon>
        <taxon>Ascomycota</taxon>
        <taxon>Pezizomycotina</taxon>
        <taxon>Lecanoromycetes</taxon>
        <taxon>OSLEUM clade</taxon>
        <taxon>Lecanoromycetidae</taxon>
        <taxon>Lecanorales</taxon>
        <taxon>Lecanorineae</taxon>
        <taxon>Parmeliaceae</taxon>
        <taxon>Alectoria</taxon>
    </lineage>
</organism>
<protein>
    <recommendedName>
        <fullName evidence="3">F-box domain-containing protein</fullName>
    </recommendedName>
</protein>
<dbReference type="Proteomes" id="UP000664203">
    <property type="component" value="Unassembled WGS sequence"/>
</dbReference>
<proteinExistence type="predicted"/>
<name>A0A8H3G3W0_9LECA</name>
<dbReference type="OrthoDB" id="5413827at2759"/>
<keyword evidence="2" id="KW-1185">Reference proteome</keyword>
<gene>
    <name evidence="1" type="ORF">ALECFALPRED_006528</name>
</gene>
<evidence type="ECO:0008006" key="3">
    <source>
        <dbReference type="Google" id="ProtNLM"/>
    </source>
</evidence>
<comment type="caution">
    <text evidence="1">The sequence shown here is derived from an EMBL/GenBank/DDBJ whole genome shotgun (WGS) entry which is preliminary data.</text>
</comment>
<evidence type="ECO:0000313" key="2">
    <source>
        <dbReference type="Proteomes" id="UP000664203"/>
    </source>
</evidence>
<accession>A0A8H3G3W0</accession>
<evidence type="ECO:0000313" key="1">
    <source>
        <dbReference type="EMBL" id="CAF9935716.1"/>
    </source>
</evidence>
<reference evidence="1" key="1">
    <citation type="submission" date="2021-03" db="EMBL/GenBank/DDBJ databases">
        <authorList>
            <person name="Tagirdzhanova G."/>
        </authorList>
    </citation>
    <scope>NUCLEOTIDE SEQUENCE</scope>
</reference>